<name>A0A4Q0M8H5_9SPHI</name>
<protein>
    <recommendedName>
        <fullName evidence="3">SRPBCC family protein</fullName>
    </recommendedName>
</protein>
<accession>A0A4Q0M8H5</accession>
<proteinExistence type="predicted"/>
<dbReference type="CDD" id="cd07820">
    <property type="entry name" value="SRPBCC_3"/>
    <property type="match status" value="1"/>
</dbReference>
<evidence type="ECO:0008006" key="3">
    <source>
        <dbReference type="Google" id="ProtNLM"/>
    </source>
</evidence>
<gene>
    <name evidence="1" type="ORF">EKH83_12275</name>
</gene>
<comment type="caution">
    <text evidence="1">The sequence shown here is derived from an EMBL/GenBank/DDBJ whole genome shotgun (WGS) entry which is preliminary data.</text>
</comment>
<dbReference type="Gene3D" id="3.30.530.20">
    <property type="match status" value="1"/>
</dbReference>
<dbReference type="Proteomes" id="UP000290848">
    <property type="component" value="Unassembled WGS sequence"/>
</dbReference>
<sequence>MKIYSFRFLQNIPVGLDEAWAFFSSPFNLAKITPSVGFSITSDIKPDEIMYPGILISYRVAPLAGIKMNWLTEITHIREKEYFVDEQRFGPFAFWHHQHHFKEIEGGITMEDILTYAIPYGFIGRIVNSLAVEKKVLDIFKTREKKINEIFNSSAGSDTI</sequence>
<dbReference type="InterPro" id="IPR023393">
    <property type="entry name" value="START-like_dom_sf"/>
</dbReference>
<dbReference type="EMBL" id="RXOC01000007">
    <property type="protein sequence ID" value="RXF69450.1"/>
    <property type="molecule type" value="Genomic_DNA"/>
</dbReference>
<dbReference type="RefSeq" id="WP_128769722.1">
    <property type="nucleotide sequence ID" value="NZ_RXOC01000007.1"/>
</dbReference>
<evidence type="ECO:0000313" key="2">
    <source>
        <dbReference type="Proteomes" id="UP000290848"/>
    </source>
</evidence>
<dbReference type="SUPFAM" id="SSF55961">
    <property type="entry name" value="Bet v1-like"/>
    <property type="match status" value="1"/>
</dbReference>
<evidence type="ECO:0000313" key="1">
    <source>
        <dbReference type="EMBL" id="RXF69450.1"/>
    </source>
</evidence>
<organism evidence="1 2">
    <name type="scientific">Arcticibacter tournemirensis</name>
    <dbReference type="NCBI Taxonomy" id="699437"/>
    <lineage>
        <taxon>Bacteria</taxon>
        <taxon>Pseudomonadati</taxon>
        <taxon>Bacteroidota</taxon>
        <taxon>Sphingobacteriia</taxon>
        <taxon>Sphingobacteriales</taxon>
        <taxon>Sphingobacteriaceae</taxon>
        <taxon>Arcticibacter</taxon>
    </lineage>
</organism>
<dbReference type="AlphaFoldDB" id="A0A4Q0M8H5"/>
<reference evidence="1 2" key="1">
    <citation type="submission" date="2018-12" db="EMBL/GenBank/DDBJ databases">
        <title>The Draft Genome Sequence of the Soil Bacterium Pedobacter tournemirensis R1.</title>
        <authorList>
            <person name="He J."/>
        </authorList>
    </citation>
    <scope>NUCLEOTIDE SEQUENCE [LARGE SCALE GENOMIC DNA]</scope>
    <source>
        <strain evidence="1 2">R1</strain>
    </source>
</reference>